<dbReference type="RefSeq" id="WP_305103107.1">
    <property type="nucleotide sequence ID" value="NZ_JAUTWS010000006.1"/>
</dbReference>
<keyword evidence="3" id="KW-1185">Reference proteome</keyword>
<protein>
    <submittedName>
        <fullName evidence="2">Uncharacterized protein</fullName>
    </submittedName>
</protein>
<evidence type="ECO:0000313" key="3">
    <source>
        <dbReference type="Proteomes" id="UP001243009"/>
    </source>
</evidence>
<evidence type="ECO:0000313" key="2">
    <source>
        <dbReference type="EMBL" id="MDO9708236.1"/>
    </source>
</evidence>
<proteinExistence type="predicted"/>
<feature type="compositionally biased region" description="Low complexity" evidence="1">
    <location>
        <begin position="69"/>
        <end position="89"/>
    </location>
</feature>
<dbReference type="Proteomes" id="UP001243009">
    <property type="component" value="Unassembled WGS sequence"/>
</dbReference>
<name>A0ABT9DWF7_9PROT</name>
<accession>A0ABT9DWF7</accession>
<organism evidence="2 3">
    <name type="scientific">Paracraurococcus lichenis</name>
    <dbReference type="NCBI Taxonomy" id="3064888"/>
    <lineage>
        <taxon>Bacteria</taxon>
        <taxon>Pseudomonadati</taxon>
        <taxon>Pseudomonadota</taxon>
        <taxon>Alphaproteobacteria</taxon>
        <taxon>Acetobacterales</taxon>
        <taxon>Roseomonadaceae</taxon>
        <taxon>Paracraurococcus</taxon>
    </lineage>
</organism>
<feature type="region of interest" description="Disordered" evidence="1">
    <location>
        <begin position="67"/>
        <end position="89"/>
    </location>
</feature>
<gene>
    <name evidence="2" type="ORF">Q7A36_07775</name>
</gene>
<reference evidence="2 3" key="1">
    <citation type="submission" date="2023-08" db="EMBL/GenBank/DDBJ databases">
        <title>The draft genome sequence of Paracraurococcus sp. LOR1-02.</title>
        <authorList>
            <person name="Kingkaew E."/>
            <person name="Tanasupawat S."/>
        </authorList>
    </citation>
    <scope>NUCLEOTIDE SEQUENCE [LARGE SCALE GENOMIC DNA]</scope>
    <source>
        <strain evidence="2 3">LOR1-02</strain>
    </source>
</reference>
<comment type="caution">
    <text evidence="2">The sequence shown here is derived from an EMBL/GenBank/DDBJ whole genome shotgun (WGS) entry which is preliminary data.</text>
</comment>
<sequence>MTAGPTLFADGILDASVTAGVARLTLAQTAPDGKPAAAGQLIIPLVQLPNLVNGMAGLIKQVEARMREQQAQQGGSPGDAAAPSAFRFG</sequence>
<dbReference type="EMBL" id="JAUTWS010000006">
    <property type="protein sequence ID" value="MDO9708236.1"/>
    <property type="molecule type" value="Genomic_DNA"/>
</dbReference>
<evidence type="ECO:0000256" key="1">
    <source>
        <dbReference type="SAM" id="MobiDB-lite"/>
    </source>
</evidence>